<sequence length="216" mass="23654">MMLILPIDHVIIPVADLAATGAAFEAAGFVVTPEARHSAAMGTANRCIMFDRTYIELMGVVEETSANLPWRRAIKHGSGMGGLAFSTSNIQVTANDFKARCIRTEALRHFSRQTNEGELRFSVIRIDPSETPGFQCLVCEHHTRELLWRPELLRHPNSVTSIEAIFLPSVEGLGRFGQQEGVAVMQGNSGLRLRGSRSASYDLTSSCDITIEVIAP</sequence>
<feature type="domain" description="Glyoxalase-like" evidence="1">
    <location>
        <begin position="7"/>
        <end position="167"/>
    </location>
</feature>
<protein>
    <submittedName>
        <fullName evidence="2">VOC family protein</fullName>
    </submittedName>
</protein>
<organism evidence="2 3">
    <name type="scientific">Agrobacterium tumefaciens</name>
    <dbReference type="NCBI Taxonomy" id="358"/>
    <lineage>
        <taxon>Bacteria</taxon>
        <taxon>Pseudomonadati</taxon>
        <taxon>Pseudomonadota</taxon>
        <taxon>Alphaproteobacteria</taxon>
        <taxon>Hyphomicrobiales</taxon>
        <taxon>Rhizobiaceae</taxon>
        <taxon>Rhizobium/Agrobacterium group</taxon>
        <taxon>Agrobacterium</taxon>
        <taxon>Agrobacterium tumefaciens complex</taxon>
    </lineage>
</organism>
<gene>
    <name evidence="2" type="ORF">CFBP5877_26265</name>
</gene>
<evidence type="ECO:0000313" key="3">
    <source>
        <dbReference type="Proteomes" id="UP000298579"/>
    </source>
</evidence>
<dbReference type="InterPro" id="IPR025870">
    <property type="entry name" value="Glyoxalase-like_dom"/>
</dbReference>
<dbReference type="AlphaFoldDB" id="A0AAE6EI58"/>
<dbReference type="PANTHER" id="PTHR40265">
    <property type="entry name" value="BLL2707 PROTEIN"/>
    <property type="match status" value="1"/>
</dbReference>
<keyword evidence="2" id="KW-0614">Plasmid</keyword>
<dbReference type="Pfam" id="PF13468">
    <property type="entry name" value="Glyoxalase_3"/>
    <property type="match status" value="1"/>
</dbReference>
<evidence type="ECO:0000313" key="2">
    <source>
        <dbReference type="EMBL" id="QCL82607.1"/>
    </source>
</evidence>
<dbReference type="Proteomes" id="UP000298579">
    <property type="component" value="Plasmid pAtCFBP5877a"/>
</dbReference>
<geneLocation type="plasmid" evidence="3">
    <name>patcfbp5877a</name>
</geneLocation>
<dbReference type="InterPro" id="IPR029068">
    <property type="entry name" value="Glyas_Bleomycin-R_OHBP_Dase"/>
</dbReference>
<dbReference type="SUPFAM" id="SSF54593">
    <property type="entry name" value="Glyoxalase/Bleomycin resistance protein/Dihydroxybiphenyl dioxygenase"/>
    <property type="match status" value="1"/>
</dbReference>
<evidence type="ECO:0000259" key="1">
    <source>
        <dbReference type="Pfam" id="PF13468"/>
    </source>
</evidence>
<dbReference type="EMBL" id="CP039899">
    <property type="protein sequence ID" value="QCL82607.1"/>
    <property type="molecule type" value="Genomic_DNA"/>
</dbReference>
<proteinExistence type="predicted"/>
<reference evidence="2 3" key="1">
    <citation type="submission" date="2019-04" db="EMBL/GenBank/DDBJ databases">
        <title>Complete genome sequence of Agrobacterium tumefaciens CFBP5877.</title>
        <authorList>
            <person name="Huang Y.-Y."/>
            <person name="Chiang H.-Y."/>
            <person name="Chou L."/>
            <person name="Lai E.-M."/>
            <person name="Kuo C.-H."/>
        </authorList>
    </citation>
    <scope>NUCLEOTIDE SEQUENCE [LARGE SCALE GENOMIC DNA]</scope>
    <source>
        <strain evidence="2 3">CFBP5877</strain>
        <plasmid evidence="3">patcfbp5877a</plasmid>
    </source>
</reference>
<dbReference type="Gene3D" id="3.10.180.10">
    <property type="entry name" value="2,3-Dihydroxybiphenyl 1,2-Dioxygenase, domain 1"/>
    <property type="match status" value="1"/>
</dbReference>
<accession>A0AAE6EI58</accession>
<name>A0AAE6EI58_AGRTU</name>
<dbReference type="PANTHER" id="PTHR40265:SF1">
    <property type="entry name" value="GLYOXALASE-LIKE DOMAIN-CONTAINING PROTEIN"/>
    <property type="match status" value="1"/>
</dbReference>